<reference evidence="1" key="1">
    <citation type="submission" date="2020-12" db="EMBL/GenBank/DDBJ databases">
        <title>Metabolic potential, ecology and presence of endohyphal bacteria is reflected in genomic diversity of Mucoromycotina.</title>
        <authorList>
            <person name="Muszewska A."/>
            <person name="Okrasinska A."/>
            <person name="Steczkiewicz K."/>
            <person name="Drgas O."/>
            <person name="Orlowska M."/>
            <person name="Perlinska-Lenart U."/>
            <person name="Aleksandrzak-Piekarczyk T."/>
            <person name="Szatraj K."/>
            <person name="Zielenkiewicz U."/>
            <person name="Pilsyk S."/>
            <person name="Malc E."/>
            <person name="Mieczkowski P."/>
            <person name="Kruszewska J.S."/>
            <person name="Biernat P."/>
            <person name="Pawlowska J."/>
        </authorList>
    </citation>
    <scope>NUCLEOTIDE SEQUENCE</scope>
    <source>
        <strain evidence="1">WA0000051536</strain>
    </source>
</reference>
<proteinExistence type="predicted"/>
<dbReference type="OrthoDB" id="2282817at2759"/>
<dbReference type="AlphaFoldDB" id="A0A8H7PZH1"/>
<evidence type="ECO:0000313" key="1">
    <source>
        <dbReference type="EMBL" id="KAG2182740.1"/>
    </source>
</evidence>
<keyword evidence="2" id="KW-1185">Reference proteome</keyword>
<dbReference type="EMBL" id="JAEPRA010000007">
    <property type="protein sequence ID" value="KAG2182740.1"/>
    <property type="molecule type" value="Genomic_DNA"/>
</dbReference>
<sequence>MRLSKFSSHEKRTDHLGYEQLLPYRPRCGALTSLRSLHRFPKNEPMEAITLQCAVETSEESRSSTPSTGRELGSLDFKISTIILEHADRTGKHPSSSQDRAIFRKPRAKGHMAFFLEIGHPSQHPWAPMKYTSPLCSLCNASIEDDFHLIVDCKFKRVSWMRALRELELLNRFPTLMQVWQFLLLSDPRRNLETPLEMRYWWQPMVVRGVPVYRTLSTFRPRSELP</sequence>
<gene>
    <name evidence="1" type="ORF">INT44_005720</name>
</gene>
<evidence type="ECO:0008006" key="3">
    <source>
        <dbReference type="Google" id="ProtNLM"/>
    </source>
</evidence>
<evidence type="ECO:0000313" key="2">
    <source>
        <dbReference type="Proteomes" id="UP000612746"/>
    </source>
</evidence>
<accession>A0A8H7PZH1</accession>
<organism evidence="1 2">
    <name type="scientific">Umbelopsis vinacea</name>
    <dbReference type="NCBI Taxonomy" id="44442"/>
    <lineage>
        <taxon>Eukaryota</taxon>
        <taxon>Fungi</taxon>
        <taxon>Fungi incertae sedis</taxon>
        <taxon>Mucoromycota</taxon>
        <taxon>Mucoromycotina</taxon>
        <taxon>Umbelopsidomycetes</taxon>
        <taxon>Umbelopsidales</taxon>
        <taxon>Umbelopsidaceae</taxon>
        <taxon>Umbelopsis</taxon>
    </lineage>
</organism>
<dbReference type="Proteomes" id="UP000612746">
    <property type="component" value="Unassembled WGS sequence"/>
</dbReference>
<protein>
    <recommendedName>
        <fullName evidence="3">Reverse transcriptase zinc-binding domain-containing protein</fullName>
    </recommendedName>
</protein>
<name>A0A8H7PZH1_9FUNG</name>
<comment type="caution">
    <text evidence="1">The sequence shown here is derived from an EMBL/GenBank/DDBJ whole genome shotgun (WGS) entry which is preliminary data.</text>
</comment>